<proteinExistence type="predicted"/>
<dbReference type="EMBL" id="JANBPW010000382">
    <property type="protein sequence ID" value="KAJ1949702.1"/>
    <property type="molecule type" value="Genomic_DNA"/>
</dbReference>
<dbReference type="Proteomes" id="UP001150603">
    <property type="component" value="Unassembled WGS sequence"/>
</dbReference>
<comment type="caution">
    <text evidence="1">The sequence shown here is derived from an EMBL/GenBank/DDBJ whole genome shotgun (WGS) entry which is preliminary data.</text>
</comment>
<gene>
    <name evidence="1" type="ORF">FBU59_001025</name>
</gene>
<organism evidence="1 2">
    <name type="scientific">Linderina macrospora</name>
    <dbReference type="NCBI Taxonomy" id="4868"/>
    <lineage>
        <taxon>Eukaryota</taxon>
        <taxon>Fungi</taxon>
        <taxon>Fungi incertae sedis</taxon>
        <taxon>Zoopagomycota</taxon>
        <taxon>Kickxellomycotina</taxon>
        <taxon>Kickxellomycetes</taxon>
        <taxon>Kickxellales</taxon>
        <taxon>Kickxellaceae</taxon>
        <taxon>Linderina</taxon>
    </lineage>
</organism>
<feature type="non-terminal residue" evidence="1">
    <location>
        <position position="946"/>
    </location>
</feature>
<name>A0ACC1JF56_9FUNG</name>
<accession>A0ACC1JF56</accession>
<protein>
    <submittedName>
        <fullName evidence="1">Uncharacterized protein</fullName>
    </submittedName>
</protein>
<evidence type="ECO:0000313" key="2">
    <source>
        <dbReference type="Proteomes" id="UP001150603"/>
    </source>
</evidence>
<keyword evidence="2" id="KW-1185">Reference proteome</keyword>
<reference evidence="1" key="1">
    <citation type="submission" date="2022-07" db="EMBL/GenBank/DDBJ databases">
        <title>Phylogenomic reconstructions and comparative analyses of Kickxellomycotina fungi.</title>
        <authorList>
            <person name="Reynolds N.K."/>
            <person name="Stajich J.E."/>
            <person name="Barry K."/>
            <person name="Grigoriev I.V."/>
            <person name="Crous P."/>
            <person name="Smith M.E."/>
        </authorList>
    </citation>
    <scope>NUCLEOTIDE SEQUENCE</scope>
    <source>
        <strain evidence="1">NRRL 5244</strain>
    </source>
</reference>
<evidence type="ECO:0000313" key="1">
    <source>
        <dbReference type="EMBL" id="KAJ1949702.1"/>
    </source>
</evidence>
<sequence>MNIAQPVNSKIAGVSFTFYEPSEVRRMSVKQVVNPVLLDSLGNPTKGGLYDPAMGPFTKHHLCGTCSLDYFNCPGHFGHIELPAPVVNPMMFDTLYRFLQGCCPYCHKFTFNRVTAARYTAKLRLLEFGLIQEANDLDDLLPQSDKSSGADNEDEGMEIDEEDDGSSRRKKSGETSEQYIKRINDYVEEKMASCERSTYKVTMVNQARRALIRELIGRSRGQTCQNCRGPQPKLRRDGYLKVFREELTRKQKAAQQSKGMTYRDVLNLDVAALTKEAQKLAIGKGQSNVSDSAMDVDQSESEEESDSTDVEDTYDSIDAHPKKAAGQQQKGSVFMTPIHLRNHLRLLFANEYDIVQLLFQQRDARAASGLDAIGDFKSNYTLTLPADKRSPLQLADMFFIEALPVSPTKFRPAAIMADDIMENPQNVYLGSVLKTCVYLRDLVSGEAGSSDQHLAKAAEGGLSFERVVNSWIQLQQSVNNVMDSSKNPTLGKNGKAPDPGIRQVLEKKEGLFRQNMMGKRVNYAARSVISPDPNLESDEVGVPPVFAQKLTFPEPVTAHNVKEMRQLVINGPEKWPGAVSVQHEDGSIVYLDRLSHESRVALANQLLTPQDTSSKTAGIGNVFTTRATGVNKKVYRHLRNGDMVVMNRQPTLHRASMAGMRAHVLPGERTLRFHYLNCNQFNSDFDGDEMNMHFPQSEAARAELRGIMGADLTYLNPTDGGPLRGLIQDSVDGGVIMTKRDTMMTRSEYQELVYWALRPENQPQLPDGKVQLLPPAIFKPKPMWTGKQVISTLLLNLTWGYAPLNMVSKDKVGKKYWGRTAEEEERVLILDSELLVGILDKSQFGATSYGLVHTIYELYTPTHAGRFLSALSRLFVRYLQEIGFSCRMQDLLLDKEGDRIRKDILKHQTTDGIETTLKFVGLEDYSAAQLDKDRNVQHEFHNRMEE</sequence>